<dbReference type="EMBL" id="JAFLNF010000002">
    <property type="protein sequence ID" value="MBO0344613.1"/>
    <property type="molecule type" value="Genomic_DNA"/>
</dbReference>
<feature type="transmembrane region" description="Helical" evidence="6">
    <location>
        <begin position="116"/>
        <end position="142"/>
    </location>
</feature>
<protein>
    <submittedName>
        <fullName evidence="7">LysE family translocator</fullName>
    </submittedName>
</protein>
<dbReference type="PIRSF" id="PIRSF006324">
    <property type="entry name" value="LeuE"/>
    <property type="match status" value="1"/>
</dbReference>
<evidence type="ECO:0000313" key="8">
    <source>
        <dbReference type="Proteomes" id="UP000664779"/>
    </source>
</evidence>
<organism evidence="7 8">
    <name type="scientific">Roseibium limicola</name>
    <dbReference type="NCBI Taxonomy" id="2816037"/>
    <lineage>
        <taxon>Bacteria</taxon>
        <taxon>Pseudomonadati</taxon>
        <taxon>Pseudomonadota</taxon>
        <taxon>Alphaproteobacteria</taxon>
        <taxon>Hyphomicrobiales</taxon>
        <taxon>Stappiaceae</taxon>
        <taxon>Roseibium</taxon>
    </lineage>
</organism>
<dbReference type="InterPro" id="IPR001123">
    <property type="entry name" value="LeuE-type"/>
</dbReference>
<feature type="transmembrane region" description="Helical" evidence="6">
    <location>
        <begin position="75"/>
        <end position="95"/>
    </location>
</feature>
<dbReference type="AlphaFoldDB" id="A0A939ENI6"/>
<evidence type="ECO:0000256" key="3">
    <source>
        <dbReference type="ARBA" id="ARBA00022692"/>
    </source>
</evidence>
<comment type="subcellular location">
    <subcellularLocation>
        <location evidence="1">Cell membrane</location>
        <topology evidence="1">Multi-pass membrane protein</topology>
    </subcellularLocation>
</comment>
<evidence type="ECO:0000256" key="1">
    <source>
        <dbReference type="ARBA" id="ARBA00004651"/>
    </source>
</evidence>
<keyword evidence="2" id="KW-1003">Cell membrane</keyword>
<name>A0A939ENI6_9HYPH</name>
<dbReference type="PANTHER" id="PTHR30086">
    <property type="entry name" value="ARGININE EXPORTER PROTEIN ARGO"/>
    <property type="match status" value="1"/>
</dbReference>
<dbReference type="Proteomes" id="UP000664779">
    <property type="component" value="Unassembled WGS sequence"/>
</dbReference>
<evidence type="ECO:0000256" key="5">
    <source>
        <dbReference type="ARBA" id="ARBA00023136"/>
    </source>
</evidence>
<proteinExistence type="predicted"/>
<feature type="transmembrane region" description="Helical" evidence="6">
    <location>
        <begin position="154"/>
        <end position="174"/>
    </location>
</feature>
<keyword evidence="5 6" id="KW-0472">Membrane</keyword>
<dbReference type="GO" id="GO:0015171">
    <property type="term" value="F:amino acid transmembrane transporter activity"/>
    <property type="evidence" value="ECO:0007669"/>
    <property type="project" value="TreeGrafter"/>
</dbReference>
<evidence type="ECO:0000256" key="4">
    <source>
        <dbReference type="ARBA" id="ARBA00022989"/>
    </source>
</evidence>
<evidence type="ECO:0000256" key="2">
    <source>
        <dbReference type="ARBA" id="ARBA00022475"/>
    </source>
</evidence>
<feature type="transmembrane region" description="Helical" evidence="6">
    <location>
        <begin position="44"/>
        <end position="69"/>
    </location>
</feature>
<feature type="transmembrane region" description="Helical" evidence="6">
    <location>
        <begin position="194"/>
        <end position="213"/>
    </location>
</feature>
<gene>
    <name evidence="7" type="ORF">J0X15_05225</name>
</gene>
<accession>A0A939ENI6</accession>
<keyword evidence="4 6" id="KW-1133">Transmembrane helix</keyword>
<reference evidence="7" key="1">
    <citation type="submission" date="2021-03" db="EMBL/GenBank/DDBJ databases">
        <title>Roseibium sp. CAU 1637 isolated from Incheon.</title>
        <authorList>
            <person name="Kim W."/>
        </authorList>
    </citation>
    <scope>NUCLEOTIDE SEQUENCE</scope>
    <source>
        <strain evidence="7">CAU 1637</strain>
    </source>
</reference>
<keyword evidence="3 6" id="KW-0812">Transmembrane</keyword>
<dbReference type="PANTHER" id="PTHR30086:SF20">
    <property type="entry name" value="ARGININE EXPORTER PROTEIN ARGO-RELATED"/>
    <property type="match status" value="1"/>
</dbReference>
<dbReference type="Pfam" id="PF01810">
    <property type="entry name" value="LysE"/>
    <property type="match status" value="1"/>
</dbReference>
<keyword evidence="8" id="KW-1185">Reference proteome</keyword>
<dbReference type="RefSeq" id="WP_206938741.1">
    <property type="nucleotide sequence ID" value="NZ_JAFLNF010000002.1"/>
</dbReference>
<dbReference type="GO" id="GO:0005886">
    <property type="term" value="C:plasma membrane"/>
    <property type="evidence" value="ECO:0007669"/>
    <property type="project" value="UniProtKB-SubCell"/>
</dbReference>
<evidence type="ECO:0000256" key="6">
    <source>
        <dbReference type="SAM" id="Phobius"/>
    </source>
</evidence>
<sequence length="215" mass="22782">MTFLPDLSVLAAFTLAIAVLTITPGPDMTLFMGKTLTQGRKAGAAAVLGATSGIVVHSLFAALGISALLATSATAFAVLKYVGAAYLIYLAVQAVRKGSALTLETAKIKQESMSRIWLQGLTINLLNPKIVLFFVTFLPQFISATDPHAPGKLMFLGFFFILLATPVCLLMVYFASQFAGFMRGSPRAMKAFDWTFAGVMGAFALKLLAARAASS</sequence>
<comment type="caution">
    <text evidence="7">The sequence shown here is derived from an EMBL/GenBank/DDBJ whole genome shotgun (WGS) entry which is preliminary data.</text>
</comment>
<feature type="transmembrane region" description="Helical" evidence="6">
    <location>
        <begin position="6"/>
        <end position="23"/>
    </location>
</feature>
<evidence type="ECO:0000313" key="7">
    <source>
        <dbReference type="EMBL" id="MBO0344613.1"/>
    </source>
</evidence>